<dbReference type="EMBL" id="LELK01000001">
    <property type="protein sequence ID" value="KMM37970.1"/>
    <property type="molecule type" value="Genomic_DNA"/>
</dbReference>
<dbReference type="Proteomes" id="UP000035996">
    <property type="component" value="Unassembled WGS sequence"/>
</dbReference>
<sequence length="63" mass="7118">MFKTKKMNLIYGLLLIILSLRSLGYIINAEYGLLGLHIIVFSLCLPGGIYYISSTLLNKERNP</sequence>
<protein>
    <submittedName>
        <fullName evidence="2">Uncharacterized protein</fullName>
    </submittedName>
</protein>
<feature type="transmembrane region" description="Helical" evidence="1">
    <location>
        <begin position="34"/>
        <end position="52"/>
    </location>
</feature>
<proteinExistence type="predicted"/>
<comment type="caution">
    <text evidence="2">The sequence shown here is derived from an EMBL/GenBank/DDBJ whole genome shotgun (WGS) entry which is preliminary data.</text>
</comment>
<dbReference type="AlphaFoldDB" id="A0A0J6CXR2"/>
<name>A0A0J6CXR2_9BACL</name>
<keyword evidence="1" id="KW-0812">Transmembrane</keyword>
<reference evidence="2" key="1">
    <citation type="submission" date="2015-06" db="EMBL/GenBank/DDBJ databases">
        <authorList>
            <person name="Liu B."/>
            <person name="Wang J."/>
            <person name="Zhu Y."/>
            <person name="Liu G."/>
            <person name="Chen Q."/>
            <person name="Zheng C."/>
            <person name="Che J."/>
            <person name="Ge C."/>
            <person name="Shi H."/>
            <person name="Pan Z."/>
            <person name="Liu X."/>
        </authorList>
    </citation>
    <scope>NUCLEOTIDE SEQUENCE [LARGE SCALE GENOMIC DNA]</scope>
    <source>
        <strain evidence="2">DSM 16346</strain>
    </source>
</reference>
<keyword evidence="3" id="KW-1185">Reference proteome</keyword>
<evidence type="ECO:0000313" key="3">
    <source>
        <dbReference type="Proteomes" id="UP000035996"/>
    </source>
</evidence>
<organism evidence="2 3">
    <name type="scientific">Guptibacillus hwajinpoensis</name>
    <dbReference type="NCBI Taxonomy" id="208199"/>
    <lineage>
        <taxon>Bacteria</taxon>
        <taxon>Bacillati</taxon>
        <taxon>Bacillota</taxon>
        <taxon>Bacilli</taxon>
        <taxon>Bacillales</taxon>
        <taxon>Guptibacillaceae</taxon>
        <taxon>Guptibacillus</taxon>
    </lineage>
</organism>
<accession>A0A0J6CXR2</accession>
<evidence type="ECO:0000256" key="1">
    <source>
        <dbReference type="SAM" id="Phobius"/>
    </source>
</evidence>
<gene>
    <name evidence="2" type="ORF">AB986_01155</name>
</gene>
<keyword evidence="1" id="KW-1133">Transmembrane helix</keyword>
<keyword evidence="1" id="KW-0472">Membrane</keyword>
<evidence type="ECO:0000313" key="2">
    <source>
        <dbReference type="EMBL" id="KMM37970.1"/>
    </source>
</evidence>